<dbReference type="EMBL" id="CP003013">
    <property type="protein sequence ID" value="AEO69860.1"/>
    <property type="molecule type" value="Genomic_DNA"/>
</dbReference>
<dbReference type="Proteomes" id="UP000008181">
    <property type="component" value="Chromosome 5"/>
</dbReference>
<organism evidence="2 3">
    <name type="scientific">Thermothielavioides terrestris (strain ATCC 38088 / NRRL 8126)</name>
    <name type="common">Thielavia terrestris</name>
    <dbReference type="NCBI Taxonomy" id="578455"/>
    <lineage>
        <taxon>Eukaryota</taxon>
        <taxon>Fungi</taxon>
        <taxon>Dikarya</taxon>
        <taxon>Ascomycota</taxon>
        <taxon>Pezizomycotina</taxon>
        <taxon>Sordariomycetes</taxon>
        <taxon>Sordariomycetidae</taxon>
        <taxon>Sordariales</taxon>
        <taxon>Chaetomiaceae</taxon>
        <taxon>Thermothielavioides</taxon>
        <taxon>Thermothielavioides terrestris</taxon>
    </lineage>
</organism>
<accession>G2RCX2</accession>
<name>G2RCX2_THETT</name>
<evidence type="ECO:0000313" key="2">
    <source>
        <dbReference type="EMBL" id="AEO69860.1"/>
    </source>
</evidence>
<gene>
    <name evidence="2" type="ORF">THITE_115365</name>
</gene>
<dbReference type="AlphaFoldDB" id="G2RCX2"/>
<protein>
    <submittedName>
        <fullName evidence="2">Uncharacterized protein</fullName>
    </submittedName>
</protein>
<sequence>MFAQISARGEEKDTLSDAECRAQPMAWVPNSVFSTCSLGSAVAVRADVHEISPRALLKRTWRIADQFPKRRTVGSRWSNSRLKPVPTACWCPLPQIAAADPGPRSIEIGSATPPSTTDAQPGSRDRFHCGASTAARKLFAGDAIRKWPTAQYLPFLAMSGRQLAAAISPSSHFRFHSRSRVGPPAPAPEPKLSGTGIGPITSCVCVADSVFPHF</sequence>
<evidence type="ECO:0000313" key="3">
    <source>
        <dbReference type="Proteomes" id="UP000008181"/>
    </source>
</evidence>
<proteinExistence type="predicted"/>
<reference evidence="2 3" key="1">
    <citation type="journal article" date="2011" name="Nat. Biotechnol.">
        <title>Comparative genomic analysis of the thermophilic biomass-degrading fungi Myceliophthora thermophila and Thielavia terrestris.</title>
        <authorList>
            <person name="Berka R.M."/>
            <person name="Grigoriev I.V."/>
            <person name="Otillar R."/>
            <person name="Salamov A."/>
            <person name="Grimwood J."/>
            <person name="Reid I."/>
            <person name="Ishmael N."/>
            <person name="John T."/>
            <person name="Darmond C."/>
            <person name="Moisan M.-C."/>
            <person name="Henrissat B."/>
            <person name="Coutinho P.M."/>
            <person name="Lombard V."/>
            <person name="Natvig D.O."/>
            <person name="Lindquist E."/>
            <person name="Schmutz J."/>
            <person name="Lucas S."/>
            <person name="Harris P."/>
            <person name="Powlowski J."/>
            <person name="Bellemare A."/>
            <person name="Taylor D."/>
            <person name="Butler G."/>
            <person name="de Vries R.P."/>
            <person name="Allijn I.E."/>
            <person name="van den Brink J."/>
            <person name="Ushinsky S."/>
            <person name="Storms R."/>
            <person name="Powell A.J."/>
            <person name="Paulsen I.T."/>
            <person name="Elbourne L.D.H."/>
            <person name="Baker S.E."/>
            <person name="Magnuson J."/>
            <person name="LaBoissiere S."/>
            <person name="Clutterbuck A.J."/>
            <person name="Martinez D."/>
            <person name="Wogulis M."/>
            <person name="de Leon A.L."/>
            <person name="Rey M.W."/>
            <person name="Tsang A."/>
        </authorList>
    </citation>
    <scope>NUCLEOTIDE SEQUENCE [LARGE SCALE GENOMIC DNA]</scope>
    <source>
        <strain evidence="3">ATCC 38088 / NRRL 8126</strain>
    </source>
</reference>
<keyword evidence="3" id="KW-1185">Reference proteome</keyword>
<dbReference type="KEGG" id="ttt:THITE_115365"/>
<dbReference type="RefSeq" id="XP_003656196.1">
    <property type="nucleotide sequence ID" value="XM_003656148.1"/>
</dbReference>
<dbReference type="GeneID" id="11522652"/>
<dbReference type="HOGENOM" id="CLU_1289743_0_0_1"/>
<evidence type="ECO:0000256" key="1">
    <source>
        <dbReference type="SAM" id="MobiDB-lite"/>
    </source>
</evidence>
<feature type="region of interest" description="Disordered" evidence="1">
    <location>
        <begin position="102"/>
        <end position="125"/>
    </location>
</feature>